<dbReference type="InterPro" id="IPR027417">
    <property type="entry name" value="P-loop_NTPase"/>
</dbReference>
<evidence type="ECO:0000256" key="1">
    <source>
        <dbReference type="ARBA" id="ARBA00022741"/>
    </source>
</evidence>
<evidence type="ECO:0000313" key="3">
    <source>
        <dbReference type="Proteomes" id="UP000000715"/>
    </source>
</evidence>
<dbReference type="AlphaFoldDB" id="A0A8U0REJ0"/>
<evidence type="ECO:0000256" key="2">
    <source>
        <dbReference type="ARBA" id="ARBA00022840"/>
    </source>
</evidence>
<keyword evidence="2" id="KW-0067">ATP-binding</keyword>
<dbReference type="PANTHER" id="PTHR24223:SF176">
    <property type="entry name" value="ATP-BINDING CASSETTE SUB-FAMILY C MEMBER 2"/>
    <property type="match status" value="1"/>
</dbReference>
<proteinExistence type="predicted"/>
<evidence type="ECO:0000313" key="4">
    <source>
        <dbReference type="RefSeq" id="XP_044921811.1"/>
    </source>
</evidence>
<organism evidence="3 4">
    <name type="scientific">Mustela putorius furo</name>
    <name type="common">European domestic ferret</name>
    <name type="synonym">Mustela furo</name>
    <dbReference type="NCBI Taxonomy" id="9669"/>
    <lineage>
        <taxon>Eukaryota</taxon>
        <taxon>Metazoa</taxon>
        <taxon>Chordata</taxon>
        <taxon>Craniata</taxon>
        <taxon>Vertebrata</taxon>
        <taxon>Euteleostomi</taxon>
        <taxon>Mammalia</taxon>
        <taxon>Eutheria</taxon>
        <taxon>Laurasiatheria</taxon>
        <taxon>Carnivora</taxon>
        <taxon>Caniformia</taxon>
        <taxon>Musteloidea</taxon>
        <taxon>Mustelidae</taxon>
        <taxon>Mustelinae</taxon>
        <taxon>Mustela</taxon>
    </lineage>
</organism>
<dbReference type="SUPFAM" id="SSF52540">
    <property type="entry name" value="P-loop containing nucleoside triphosphate hydrolases"/>
    <property type="match status" value="1"/>
</dbReference>
<keyword evidence="3" id="KW-1185">Reference proteome</keyword>
<name>A0A8U0REJ0_MUSPF</name>
<dbReference type="Proteomes" id="UP000000715">
    <property type="component" value="Unplaced"/>
</dbReference>
<dbReference type="OrthoDB" id="6500128at2759"/>
<dbReference type="GO" id="GO:0042626">
    <property type="term" value="F:ATPase-coupled transmembrane transporter activity"/>
    <property type="evidence" value="ECO:0007669"/>
    <property type="project" value="TreeGrafter"/>
</dbReference>
<accession>A0A8U0REJ0</accession>
<keyword evidence="1" id="KW-0547">Nucleotide-binding</keyword>
<sequence>MGEATAAVDLETDRLIQTTIQKEFSHCTTITIAHRLHTIMDSDKIMVLDNGKIVEYSSPQELLRKSGPFYLMAKEAGIESVDSTSF</sequence>
<protein>
    <submittedName>
        <fullName evidence="4">ATP-binding cassette sub-family C member 2-like</fullName>
    </submittedName>
</protein>
<dbReference type="GeneID" id="123387736"/>
<dbReference type="GO" id="GO:0016324">
    <property type="term" value="C:apical plasma membrane"/>
    <property type="evidence" value="ECO:0007669"/>
    <property type="project" value="TreeGrafter"/>
</dbReference>
<gene>
    <name evidence="4" type="primary">LOC123387736</name>
</gene>
<reference evidence="4" key="1">
    <citation type="submission" date="2025-08" db="UniProtKB">
        <authorList>
            <consortium name="RefSeq"/>
        </authorList>
    </citation>
    <scope>IDENTIFICATION</scope>
    <source>
        <tissue evidence="4">Brain</tissue>
    </source>
</reference>
<dbReference type="PANTHER" id="PTHR24223">
    <property type="entry name" value="ATP-BINDING CASSETTE SUB-FAMILY C"/>
    <property type="match status" value="1"/>
</dbReference>
<dbReference type="InterPro" id="IPR050173">
    <property type="entry name" value="ABC_transporter_C-like"/>
</dbReference>
<dbReference type="GO" id="GO:0005524">
    <property type="term" value="F:ATP binding"/>
    <property type="evidence" value="ECO:0007669"/>
    <property type="project" value="UniProtKB-KW"/>
</dbReference>
<dbReference type="RefSeq" id="XP_044921811.1">
    <property type="nucleotide sequence ID" value="XM_045065876.1"/>
</dbReference>
<dbReference type="Gene3D" id="3.40.50.300">
    <property type="entry name" value="P-loop containing nucleotide triphosphate hydrolases"/>
    <property type="match status" value="1"/>
</dbReference>